<dbReference type="Ensembl" id="ENSAPLT00020013223.1">
    <property type="protein sequence ID" value="ENSAPLP00020012284.1"/>
    <property type="gene ID" value="ENSAPLG00020008993.1"/>
</dbReference>
<dbReference type="CDD" id="cd00087">
    <property type="entry name" value="FReD"/>
    <property type="match status" value="1"/>
</dbReference>
<dbReference type="SMART" id="SM00186">
    <property type="entry name" value="FBG"/>
    <property type="match status" value="1"/>
</dbReference>
<gene>
    <name evidence="2" type="primary">VPS37D</name>
</gene>
<dbReference type="InterPro" id="IPR036056">
    <property type="entry name" value="Fibrinogen-like_C"/>
</dbReference>
<dbReference type="NCBIfam" id="NF040941">
    <property type="entry name" value="GGGWT_bact"/>
    <property type="match status" value="1"/>
</dbReference>
<dbReference type="Pfam" id="PF00147">
    <property type="entry name" value="Fibrinogen_C"/>
    <property type="match status" value="1"/>
</dbReference>
<dbReference type="GO" id="GO:0005615">
    <property type="term" value="C:extracellular space"/>
    <property type="evidence" value="ECO:0007669"/>
    <property type="project" value="TreeGrafter"/>
</dbReference>
<dbReference type="AlphaFoldDB" id="A0A8B9SWD0"/>
<dbReference type="InterPro" id="IPR014716">
    <property type="entry name" value="Fibrinogen_a/b/g_C_1"/>
</dbReference>
<feature type="domain" description="Fibrinogen C-terminal" evidence="1">
    <location>
        <begin position="171"/>
        <end position="355"/>
    </location>
</feature>
<dbReference type="PANTHER" id="PTHR19143">
    <property type="entry name" value="FIBRINOGEN/TENASCIN/ANGIOPOEITIN"/>
    <property type="match status" value="1"/>
</dbReference>
<dbReference type="PROSITE" id="PS51406">
    <property type="entry name" value="FIBRINOGEN_C_2"/>
    <property type="match status" value="1"/>
</dbReference>
<name>A0A8B9SWD0_ANAPL</name>
<dbReference type="InterPro" id="IPR050373">
    <property type="entry name" value="Fibrinogen_C-term_domain"/>
</dbReference>
<reference evidence="2" key="2">
    <citation type="submission" date="2025-08" db="UniProtKB">
        <authorList>
            <consortium name="Ensembl"/>
        </authorList>
    </citation>
    <scope>IDENTIFICATION</scope>
</reference>
<dbReference type="SUPFAM" id="SSF56496">
    <property type="entry name" value="Fibrinogen C-terminal domain-like"/>
    <property type="match status" value="1"/>
</dbReference>
<accession>A0A8B9SWD0</accession>
<reference evidence="2" key="1">
    <citation type="submission" date="2019-08" db="EMBL/GenBank/DDBJ databases">
        <title>Three high-quality genomes provides insights into domestication of ducks.</title>
        <authorList>
            <person name="Hou Z.C."/>
            <person name="Zhu F."/>
            <person name="Yin Z.T."/>
            <person name="Zhang F."/>
        </authorList>
    </citation>
    <scope>NUCLEOTIDE SEQUENCE [LARGE SCALE GENOMIC DNA]</scope>
</reference>
<dbReference type="Gene3D" id="3.90.215.10">
    <property type="entry name" value="Gamma Fibrinogen, chain A, domain 1"/>
    <property type="match status" value="1"/>
</dbReference>
<proteinExistence type="predicted"/>
<protein>
    <submittedName>
        <fullName evidence="2">VPS37D subunit of ESCRT-I</fullName>
    </submittedName>
</protein>
<evidence type="ECO:0000259" key="1">
    <source>
        <dbReference type="PROSITE" id="PS51406"/>
    </source>
</evidence>
<dbReference type="InterPro" id="IPR002181">
    <property type="entry name" value="Fibrinogen_a/b/g_C_dom"/>
</dbReference>
<reference evidence="2" key="3">
    <citation type="submission" date="2025-09" db="UniProtKB">
        <authorList>
            <consortium name="Ensembl"/>
        </authorList>
    </citation>
    <scope>IDENTIFICATION</scope>
</reference>
<dbReference type="Proteomes" id="UP000694400">
    <property type="component" value="Chromosome 20"/>
</dbReference>
<evidence type="ECO:0000313" key="3">
    <source>
        <dbReference type="Proteomes" id="UP000694400"/>
    </source>
</evidence>
<evidence type="ECO:0000313" key="2">
    <source>
        <dbReference type="Ensembl" id="ENSAPLP00020012284.1"/>
    </source>
</evidence>
<organism evidence="2 3">
    <name type="scientific">Anas platyrhynchos</name>
    <name type="common">Mallard</name>
    <name type="synonym">Anas boschas</name>
    <dbReference type="NCBI Taxonomy" id="8839"/>
    <lineage>
        <taxon>Eukaryota</taxon>
        <taxon>Metazoa</taxon>
        <taxon>Chordata</taxon>
        <taxon>Craniata</taxon>
        <taxon>Vertebrata</taxon>
        <taxon>Euteleostomi</taxon>
        <taxon>Archelosauria</taxon>
        <taxon>Archosauria</taxon>
        <taxon>Dinosauria</taxon>
        <taxon>Saurischia</taxon>
        <taxon>Theropoda</taxon>
        <taxon>Coelurosauria</taxon>
        <taxon>Aves</taxon>
        <taxon>Neognathae</taxon>
        <taxon>Galloanserae</taxon>
        <taxon>Anseriformes</taxon>
        <taxon>Anatidae</taxon>
        <taxon>Anatinae</taxon>
        <taxon>Anas</taxon>
    </lineage>
</organism>
<sequence>MLNDDCHPITYLLSSTLQSSPIHFSQQKFHPRRKALTEENIPRTLTGTGVFFFFFQLRKLCTKNHSHLLLRLCFLSGKKKIQSDFLLQEKSWEGVGLTHPSHCTGHYKGLCETCSSTSLCFRRHSYTDAMVMQCLLPLACVLVLAAPGLSMPIQTLTIFRKTLTNTSASALKKTSWPKDCSELVSGSPSGIYIIQPTGLHPIKVYCEMNVTNGGWTVIQRNQKDTAVTWAESWSTYKYGFGNVRSEYWLGTEYIHQITKQKVYQVRFVIWDDSNNIKFADYNFFSLDDESHGYQLRLGSYTGTAGDGMDSDNPSTVHNNMKFSTKDMDQDTSRKNCASHSGGGWWYSACYSVRLNFKGGMTWGSLCKGDCKSSLILIKPAPYH</sequence>
<dbReference type="PANTHER" id="PTHR19143:SF438">
    <property type="entry name" value="FIBRINOGEN C-TERMINAL DOMAIN-CONTAINING PROTEIN"/>
    <property type="match status" value="1"/>
</dbReference>